<accession>A0A343THW8</accession>
<dbReference type="EMBL" id="CP025066">
    <property type="protein sequence ID" value="AUX08690.1"/>
    <property type="molecule type" value="Genomic_DNA"/>
</dbReference>
<name>A0A343THW8_9EURY</name>
<dbReference type="SUPFAM" id="SSF52499">
    <property type="entry name" value="Isochorismatase-like hydrolases"/>
    <property type="match status" value="1"/>
</dbReference>
<dbReference type="RefSeq" id="WP_119816049.1">
    <property type="nucleotide sequence ID" value="NZ_CP025066.1"/>
</dbReference>
<gene>
    <name evidence="4" type="primary">nicF</name>
    <name evidence="4" type="ORF">AArcSl_1053</name>
</gene>
<keyword evidence="1 4" id="KW-0378">Hydrolase</keyword>
<organism evidence="4 5">
    <name type="scientific">Halalkaliarchaeum desulfuricum</name>
    <dbReference type="NCBI Taxonomy" id="2055893"/>
    <lineage>
        <taxon>Archaea</taxon>
        <taxon>Methanobacteriati</taxon>
        <taxon>Methanobacteriota</taxon>
        <taxon>Stenosarchaea group</taxon>
        <taxon>Halobacteria</taxon>
        <taxon>Halobacteriales</taxon>
        <taxon>Haloferacaceae</taxon>
        <taxon>Halalkaliarchaeum</taxon>
    </lineage>
</organism>
<dbReference type="GO" id="GO:0016787">
    <property type="term" value="F:hydrolase activity"/>
    <property type="evidence" value="ECO:0007669"/>
    <property type="project" value="UniProtKB-KW"/>
</dbReference>
<reference evidence="5" key="1">
    <citation type="submission" date="2017-11" db="EMBL/GenBank/DDBJ databases">
        <title>Phenotypic and genomic properties of facultatively anaerobic sulfur-reducing natronoarchaea from hypersaline soda lakes.</title>
        <authorList>
            <person name="Sorokin D.Y."/>
            <person name="Kublanov I.V."/>
            <person name="Roman P."/>
            <person name="Sinninghe Damste J.S."/>
            <person name="Golyshin P.N."/>
            <person name="Rojo D."/>
            <person name="Ciordia S."/>
            <person name="Mena M.D.C."/>
            <person name="Ferrer M."/>
            <person name="Messina E."/>
            <person name="Smedile F."/>
            <person name="La Spada G."/>
            <person name="La Cono V."/>
            <person name="Yakimov M.M."/>
        </authorList>
    </citation>
    <scope>NUCLEOTIDE SEQUENCE [LARGE SCALE GENOMIC DNA]</scope>
    <source>
        <strain evidence="5">AArc-Sl</strain>
    </source>
</reference>
<protein>
    <submittedName>
        <fullName evidence="4">Maleamate amidohydrolase</fullName>
        <ecNumber evidence="4">3.5.1.107</ecNumber>
    </submittedName>
</protein>
<dbReference type="OrthoDB" id="9194at2157"/>
<keyword evidence="5" id="KW-1185">Reference proteome</keyword>
<dbReference type="Proteomes" id="UP000263012">
    <property type="component" value="Chromosome"/>
</dbReference>
<sequence length="226" mass="25139">MSERVFGEYYVPDVIPESDVHYFDLDGDRSRRAGWGKSPAILVVDLTRAFTEERPAVSQPCVEATADLLEVARDAGVPVVYTTPTPAGTYPRDYRKPTIRSSDGAPSDEHRQWVQKLDEIVPEVEPEDGEQVFEKPRASAFFDTHLSNYLHHYGIDTLIVAGMSTSGCVRATVVDGHSSNFRMIVPPECVADRSVTSHEVSLFDMDMKYADVTPLATVTERLEADD</sequence>
<evidence type="ECO:0000313" key="4">
    <source>
        <dbReference type="EMBL" id="AUX08690.1"/>
    </source>
</evidence>
<dbReference type="InterPro" id="IPR036380">
    <property type="entry name" value="Isochorismatase-like_sf"/>
</dbReference>
<dbReference type="Gene3D" id="3.40.50.850">
    <property type="entry name" value="Isochorismatase-like"/>
    <property type="match status" value="1"/>
</dbReference>
<dbReference type="Pfam" id="PF00857">
    <property type="entry name" value="Isochorismatase"/>
    <property type="match status" value="1"/>
</dbReference>
<dbReference type="KEGG" id="hdf:AArcSl_1053"/>
<evidence type="ECO:0000256" key="1">
    <source>
        <dbReference type="ARBA" id="ARBA00022801"/>
    </source>
</evidence>
<dbReference type="PANTHER" id="PTHR43540">
    <property type="entry name" value="PEROXYUREIDOACRYLATE/UREIDOACRYLATE AMIDOHYDROLASE-RELATED"/>
    <property type="match status" value="1"/>
</dbReference>
<feature type="region of interest" description="Disordered" evidence="2">
    <location>
        <begin position="88"/>
        <end position="110"/>
    </location>
</feature>
<dbReference type="AlphaFoldDB" id="A0A343THW8"/>
<dbReference type="GeneID" id="37877398"/>
<dbReference type="InterPro" id="IPR000868">
    <property type="entry name" value="Isochorismatase-like_dom"/>
</dbReference>
<dbReference type="EC" id="3.5.1.107" evidence="4"/>
<feature type="domain" description="Isochorismatase-like" evidence="3">
    <location>
        <begin position="40"/>
        <end position="214"/>
    </location>
</feature>
<dbReference type="InterPro" id="IPR050272">
    <property type="entry name" value="Isochorismatase-like_hydrls"/>
</dbReference>
<evidence type="ECO:0000313" key="5">
    <source>
        <dbReference type="Proteomes" id="UP000263012"/>
    </source>
</evidence>
<evidence type="ECO:0000259" key="3">
    <source>
        <dbReference type="Pfam" id="PF00857"/>
    </source>
</evidence>
<dbReference type="PANTHER" id="PTHR43540:SF1">
    <property type="entry name" value="ISOCHORISMATASE HYDROLASE"/>
    <property type="match status" value="1"/>
</dbReference>
<proteinExistence type="predicted"/>
<evidence type="ECO:0000256" key="2">
    <source>
        <dbReference type="SAM" id="MobiDB-lite"/>
    </source>
</evidence>